<dbReference type="InterPro" id="IPR049943">
    <property type="entry name" value="Ser_HO-MeTrfase-like"/>
</dbReference>
<dbReference type="UniPathway" id="UPA00193"/>
<dbReference type="OrthoDB" id="10265628at2759"/>
<evidence type="ECO:0000256" key="8">
    <source>
        <dbReference type="PIRSR" id="PIRSR000412-50"/>
    </source>
</evidence>
<evidence type="ECO:0000256" key="1">
    <source>
        <dbReference type="ARBA" id="ARBA00001528"/>
    </source>
</evidence>
<dbReference type="HAMAP" id="MF_00051">
    <property type="entry name" value="SHMT"/>
    <property type="match status" value="1"/>
</dbReference>
<dbReference type="NCBIfam" id="NF000586">
    <property type="entry name" value="PRK00011.1"/>
    <property type="match status" value="1"/>
</dbReference>
<evidence type="ECO:0000313" key="12">
    <source>
        <dbReference type="Proteomes" id="UP000612746"/>
    </source>
</evidence>
<dbReference type="Gene3D" id="3.40.640.10">
    <property type="entry name" value="Type I PLP-dependent aspartate aminotransferase-like (Major domain)"/>
    <property type="match status" value="1"/>
</dbReference>
<dbReference type="InterPro" id="IPR001085">
    <property type="entry name" value="Ser_HO-MeTrfase"/>
</dbReference>
<comment type="function">
    <text evidence="9">Interconversion of serine and glycine.</text>
</comment>
<dbReference type="CDD" id="cd00378">
    <property type="entry name" value="SHMT"/>
    <property type="match status" value="1"/>
</dbReference>
<dbReference type="PANTHER" id="PTHR11680:SF28">
    <property type="entry name" value="SERINE HYDROXYMETHYLTRANSFERASE, MITOCHONDRIAL"/>
    <property type="match status" value="1"/>
</dbReference>
<dbReference type="Gene3D" id="3.90.1150.10">
    <property type="entry name" value="Aspartate Aminotransferase, domain 1"/>
    <property type="match status" value="1"/>
</dbReference>
<name>A0A8H7QAU8_9FUNG</name>
<dbReference type="GO" id="GO:0019264">
    <property type="term" value="P:glycine biosynthetic process from serine"/>
    <property type="evidence" value="ECO:0007669"/>
    <property type="project" value="InterPro"/>
</dbReference>
<gene>
    <name evidence="11" type="ORF">INT44_004235</name>
</gene>
<evidence type="ECO:0000256" key="9">
    <source>
        <dbReference type="RuleBase" id="RU000585"/>
    </source>
</evidence>
<proteinExistence type="inferred from homology"/>
<sequence>MLRSAFQRPIRNGALRSLSVVSMQMRGYVFPAGQKELLNSRLKDTDPEMFEIIEKEKKRQRTGICLIPSENFTSRSVMDALGSIMQNKYSEGYPGASKRVVVHRYYGGNEFIDQSELLCQKRALEAFNLDNSKWGVNVQSLSGAPANLYVYGALLKPHDRIMGLDLPHGGHLSHGYQTPTKKISMVSSYFETLPYRLDEKTGYIDYDALEANAILYRPKIIVAGASAYPRNIDFARMRKIADQVGAYLHVDMAHISGLVAAGVLPSPFEYADLVMTTTHKSLRGPRGAMIFFRKGVRNVDKKGKEIMYDLEGPINTSVFPGHQGGPHNHTIAALAVALRQCKEPIYKEYQQQVLSNNQAFAKAFTGRGYELVSGGTDTHLLLVNLRSKGIDGARVERILELANIAANKNTVPGDKSALIPGGLRIGTPAMTSRGLKEDDFVKVADFIDRAVQIALDEKKKVSTTKLIDFKKHISNGEDIPALQELKKDVITFSESFPTVGFNEDEMTFQ</sequence>
<evidence type="ECO:0000256" key="3">
    <source>
        <dbReference type="ARBA" id="ARBA00004777"/>
    </source>
</evidence>
<evidence type="ECO:0000256" key="6">
    <source>
        <dbReference type="ARBA" id="ARBA00022679"/>
    </source>
</evidence>
<dbReference type="Proteomes" id="UP000612746">
    <property type="component" value="Unassembled WGS sequence"/>
</dbReference>
<dbReference type="GO" id="GO:0004372">
    <property type="term" value="F:glycine hydroxymethyltransferase activity"/>
    <property type="evidence" value="ECO:0007669"/>
    <property type="project" value="UniProtKB-EC"/>
</dbReference>
<comment type="catalytic activity">
    <reaction evidence="1 9">
        <text>(6R)-5,10-methylene-5,6,7,8-tetrahydrofolate + glycine + H2O = (6S)-5,6,7,8-tetrahydrofolate + L-serine</text>
        <dbReference type="Rhea" id="RHEA:15481"/>
        <dbReference type="ChEBI" id="CHEBI:15377"/>
        <dbReference type="ChEBI" id="CHEBI:15636"/>
        <dbReference type="ChEBI" id="CHEBI:33384"/>
        <dbReference type="ChEBI" id="CHEBI:57305"/>
        <dbReference type="ChEBI" id="CHEBI:57453"/>
        <dbReference type="EC" id="2.1.2.1"/>
    </reaction>
</comment>
<dbReference type="GO" id="GO:0035999">
    <property type="term" value="P:tetrahydrofolate interconversion"/>
    <property type="evidence" value="ECO:0007669"/>
    <property type="project" value="UniProtKB-UniPathway"/>
</dbReference>
<organism evidence="11 12">
    <name type="scientific">Umbelopsis vinacea</name>
    <dbReference type="NCBI Taxonomy" id="44442"/>
    <lineage>
        <taxon>Eukaryota</taxon>
        <taxon>Fungi</taxon>
        <taxon>Fungi incertae sedis</taxon>
        <taxon>Mucoromycota</taxon>
        <taxon>Mucoromycotina</taxon>
        <taxon>Umbelopsidomycetes</taxon>
        <taxon>Umbelopsidales</taxon>
        <taxon>Umbelopsidaceae</taxon>
        <taxon>Umbelopsis</taxon>
    </lineage>
</organism>
<comment type="cofactor">
    <cofactor evidence="2 8 9">
        <name>pyridoxal 5'-phosphate</name>
        <dbReference type="ChEBI" id="CHEBI:597326"/>
    </cofactor>
</comment>
<evidence type="ECO:0000313" key="11">
    <source>
        <dbReference type="EMBL" id="KAG2189093.1"/>
    </source>
</evidence>
<dbReference type="EC" id="2.1.2.1" evidence="9"/>
<dbReference type="InterPro" id="IPR015424">
    <property type="entry name" value="PyrdxlP-dep_Trfase"/>
</dbReference>
<dbReference type="SUPFAM" id="SSF53383">
    <property type="entry name" value="PLP-dependent transferases"/>
    <property type="match status" value="1"/>
</dbReference>
<evidence type="ECO:0000256" key="7">
    <source>
        <dbReference type="ARBA" id="ARBA00022898"/>
    </source>
</evidence>
<dbReference type="PANTHER" id="PTHR11680">
    <property type="entry name" value="SERINE HYDROXYMETHYLTRANSFERASE"/>
    <property type="match status" value="1"/>
</dbReference>
<reference evidence="11" key="1">
    <citation type="submission" date="2020-12" db="EMBL/GenBank/DDBJ databases">
        <title>Metabolic potential, ecology and presence of endohyphal bacteria is reflected in genomic diversity of Mucoromycotina.</title>
        <authorList>
            <person name="Muszewska A."/>
            <person name="Okrasinska A."/>
            <person name="Steczkiewicz K."/>
            <person name="Drgas O."/>
            <person name="Orlowska M."/>
            <person name="Perlinska-Lenart U."/>
            <person name="Aleksandrzak-Piekarczyk T."/>
            <person name="Szatraj K."/>
            <person name="Zielenkiewicz U."/>
            <person name="Pilsyk S."/>
            <person name="Malc E."/>
            <person name="Mieczkowski P."/>
            <person name="Kruszewska J.S."/>
            <person name="Biernat P."/>
            <person name="Pawlowska J."/>
        </authorList>
    </citation>
    <scope>NUCLEOTIDE SEQUENCE</scope>
    <source>
        <strain evidence="11">WA0000051536</strain>
    </source>
</reference>
<keyword evidence="6 9" id="KW-0808">Transferase</keyword>
<dbReference type="InterPro" id="IPR015422">
    <property type="entry name" value="PyrdxlP-dep_Trfase_small"/>
</dbReference>
<dbReference type="InterPro" id="IPR039429">
    <property type="entry name" value="SHMT-like_dom"/>
</dbReference>
<dbReference type="InterPro" id="IPR015421">
    <property type="entry name" value="PyrdxlP-dep_Trfase_major"/>
</dbReference>
<dbReference type="PROSITE" id="PS00096">
    <property type="entry name" value="SHMT"/>
    <property type="match status" value="1"/>
</dbReference>
<dbReference type="GO" id="GO:0030170">
    <property type="term" value="F:pyridoxal phosphate binding"/>
    <property type="evidence" value="ECO:0007669"/>
    <property type="project" value="InterPro"/>
</dbReference>
<feature type="modified residue" description="N6-(pyridoxal phosphate)lysine" evidence="8">
    <location>
        <position position="280"/>
    </location>
</feature>
<evidence type="ECO:0000256" key="4">
    <source>
        <dbReference type="ARBA" id="ARBA00006376"/>
    </source>
</evidence>
<comment type="pathway">
    <text evidence="3 9">One-carbon metabolism; tetrahydrofolate interconversion.</text>
</comment>
<keyword evidence="12" id="KW-1185">Reference proteome</keyword>
<feature type="domain" description="Serine hydroxymethyltransferase-like" evidence="10">
    <location>
        <begin position="42"/>
        <end position="447"/>
    </location>
</feature>
<keyword evidence="5 9" id="KW-0554">One-carbon metabolism</keyword>
<comment type="similarity">
    <text evidence="4 9">Belongs to the SHMT family.</text>
</comment>
<evidence type="ECO:0000259" key="10">
    <source>
        <dbReference type="Pfam" id="PF00464"/>
    </source>
</evidence>
<dbReference type="AlphaFoldDB" id="A0A8H7QAU8"/>
<keyword evidence="7 8" id="KW-0663">Pyridoxal phosphate</keyword>
<evidence type="ECO:0000256" key="2">
    <source>
        <dbReference type="ARBA" id="ARBA00001933"/>
    </source>
</evidence>
<dbReference type="PIRSF" id="PIRSF000412">
    <property type="entry name" value="SHMT"/>
    <property type="match status" value="1"/>
</dbReference>
<protein>
    <recommendedName>
        <fullName evidence="9">Serine hydroxymethyltransferase</fullName>
        <ecNumber evidence="9">2.1.2.1</ecNumber>
    </recommendedName>
</protein>
<dbReference type="EMBL" id="JAEPRA010000001">
    <property type="protein sequence ID" value="KAG2189093.1"/>
    <property type="molecule type" value="Genomic_DNA"/>
</dbReference>
<accession>A0A8H7QAU8</accession>
<dbReference type="InterPro" id="IPR019798">
    <property type="entry name" value="Ser_HO-MeTrfase_PLP_BS"/>
</dbReference>
<comment type="caution">
    <text evidence="11">The sequence shown here is derived from an EMBL/GenBank/DDBJ whole genome shotgun (WGS) entry which is preliminary data.</text>
</comment>
<dbReference type="FunFam" id="3.40.640.10:FF:000097">
    <property type="entry name" value="Serine hydroxymethyltransferase"/>
    <property type="match status" value="1"/>
</dbReference>
<dbReference type="GO" id="GO:0005739">
    <property type="term" value="C:mitochondrion"/>
    <property type="evidence" value="ECO:0007669"/>
    <property type="project" value="TreeGrafter"/>
</dbReference>
<dbReference type="Pfam" id="PF00464">
    <property type="entry name" value="SHMT"/>
    <property type="match status" value="1"/>
</dbReference>
<evidence type="ECO:0000256" key="5">
    <source>
        <dbReference type="ARBA" id="ARBA00022563"/>
    </source>
</evidence>